<reference evidence="2" key="1">
    <citation type="submission" date="2021-06" db="EMBL/GenBank/DDBJ databases">
        <title>Interrogation of the integrated mobile genetic elements in gut-associated Bacteroides with a consensus prediction approach.</title>
        <authorList>
            <person name="Campbell D.E."/>
            <person name="Leigh J.R."/>
            <person name="Kim T."/>
            <person name="England W."/>
            <person name="Whitaker R.J."/>
            <person name="Degnan P.H."/>
        </authorList>
    </citation>
    <scope>NUCLEOTIDE SEQUENCE</scope>
    <source>
        <strain evidence="2">VPI-BTDOT2</strain>
    </source>
</reference>
<feature type="transmembrane region" description="Helical" evidence="1">
    <location>
        <begin position="117"/>
        <end position="140"/>
    </location>
</feature>
<keyword evidence="1" id="KW-1133">Transmembrane helix</keyword>
<feature type="transmembrane region" description="Helical" evidence="1">
    <location>
        <begin position="146"/>
        <end position="168"/>
    </location>
</feature>
<proteinExistence type="predicted"/>
<accession>A0AA46U7R3</accession>
<gene>
    <name evidence="2" type="ORF">KQP59_15255</name>
</gene>
<evidence type="ECO:0000256" key="1">
    <source>
        <dbReference type="SAM" id="Phobius"/>
    </source>
</evidence>
<organism evidence="2 3">
    <name type="scientific">Bacteroides thetaiotaomicron</name>
    <dbReference type="NCBI Taxonomy" id="818"/>
    <lineage>
        <taxon>Bacteria</taxon>
        <taxon>Pseudomonadati</taxon>
        <taxon>Bacteroidota</taxon>
        <taxon>Bacteroidia</taxon>
        <taxon>Bacteroidales</taxon>
        <taxon>Bacteroidaceae</taxon>
        <taxon>Bacteroides</taxon>
    </lineage>
</organism>
<protein>
    <submittedName>
        <fullName evidence="2">Uncharacterized protein</fullName>
    </submittedName>
</protein>
<dbReference type="RefSeq" id="WP_132062185.1">
    <property type="nucleotide sequence ID" value="NZ_CP083681.1"/>
</dbReference>
<name>A0AA46U7R3_BACT4</name>
<dbReference type="EMBL" id="CP083681">
    <property type="protein sequence ID" value="UYU69644.1"/>
    <property type="molecule type" value="Genomic_DNA"/>
</dbReference>
<dbReference type="AlphaFoldDB" id="A0AA46U7R3"/>
<keyword evidence="1" id="KW-0812">Transmembrane</keyword>
<feature type="transmembrane region" description="Helical" evidence="1">
    <location>
        <begin position="180"/>
        <end position="201"/>
    </location>
</feature>
<evidence type="ECO:0000313" key="2">
    <source>
        <dbReference type="EMBL" id="UYU69644.1"/>
    </source>
</evidence>
<evidence type="ECO:0000313" key="3">
    <source>
        <dbReference type="Proteomes" id="UP001156216"/>
    </source>
</evidence>
<sequence>MTTKQILGLTLLILGIGVVIISGSVLVALIGFALLLMGKKKQENTESNTGKVLFMIGIFLPLPIYILSDSNYHSFLNIKLLYILCVFLSLAGIKISLKGFFKMRKESKEKTNIGQILLLISTVISTSSYIIFLIHLFWGATYSPSIYLLNIALLSIYIFLVIAGVISWKYLNKHTNMSTMGLSLICIGTVLSYFSVINSFIQELNPFHSLSEYIGFTPSIIICYISSLSGPFIIFYGWYKFIGFNKPKSHN</sequence>
<feature type="transmembrane region" description="Helical" evidence="1">
    <location>
        <begin position="80"/>
        <end position="97"/>
    </location>
</feature>
<dbReference type="Proteomes" id="UP001156216">
    <property type="component" value="Chromosome"/>
</dbReference>
<feature type="transmembrane region" description="Helical" evidence="1">
    <location>
        <begin position="49"/>
        <end position="68"/>
    </location>
</feature>
<keyword evidence="1" id="KW-0472">Membrane</keyword>
<feature type="transmembrane region" description="Helical" evidence="1">
    <location>
        <begin position="6"/>
        <end position="37"/>
    </location>
</feature>
<feature type="transmembrane region" description="Helical" evidence="1">
    <location>
        <begin position="213"/>
        <end position="239"/>
    </location>
</feature>